<dbReference type="PANTHER" id="PTHR48111">
    <property type="entry name" value="REGULATOR OF RPOS"/>
    <property type="match status" value="1"/>
</dbReference>
<reference evidence="11" key="1">
    <citation type="submission" date="2017-09" db="EMBL/GenBank/DDBJ databases">
        <authorList>
            <person name="Varghese N."/>
            <person name="Submissions S."/>
        </authorList>
    </citation>
    <scope>NUCLEOTIDE SEQUENCE [LARGE SCALE GENOMIC DNA]</scope>
    <source>
        <strain evidence="11">DSM 2913</strain>
    </source>
</reference>
<keyword evidence="3" id="KW-0805">Transcription regulation</keyword>
<dbReference type="Pfam" id="PF00072">
    <property type="entry name" value="Response_reg"/>
    <property type="match status" value="1"/>
</dbReference>
<evidence type="ECO:0000259" key="8">
    <source>
        <dbReference type="PROSITE" id="PS50110"/>
    </source>
</evidence>
<feature type="domain" description="Response regulatory" evidence="8">
    <location>
        <begin position="2"/>
        <end position="115"/>
    </location>
</feature>
<evidence type="ECO:0000256" key="3">
    <source>
        <dbReference type="ARBA" id="ARBA00023015"/>
    </source>
</evidence>
<dbReference type="PROSITE" id="PS51755">
    <property type="entry name" value="OMPR_PHOB"/>
    <property type="match status" value="1"/>
</dbReference>
<dbReference type="GO" id="GO:0032993">
    <property type="term" value="C:protein-DNA complex"/>
    <property type="evidence" value="ECO:0007669"/>
    <property type="project" value="TreeGrafter"/>
</dbReference>
<dbReference type="PANTHER" id="PTHR48111:SF1">
    <property type="entry name" value="TWO-COMPONENT RESPONSE REGULATOR ORR33"/>
    <property type="match status" value="1"/>
</dbReference>
<evidence type="ECO:0000256" key="4">
    <source>
        <dbReference type="ARBA" id="ARBA00023125"/>
    </source>
</evidence>
<dbReference type="GO" id="GO:0006355">
    <property type="term" value="P:regulation of DNA-templated transcription"/>
    <property type="evidence" value="ECO:0007669"/>
    <property type="project" value="InterPro"/>
</dbReference>
<feature type="modified residue" description="4-aspartylphosphate" evidence="6">
    <location>
        <position position="51"/>
    </location>
</feature>
<dbReference type="InterPro" id="IPR001867">
    <property type="entry name" value="OmpR/PhoB-type_DNA-bd"/>
</dbReference>
<protein>
    <submittedName>
        <fullName evidence="10">Two-component system, OmpR family, response regulator ArlR</fullName>
    </submittedName>
</protein>
<keyword evidence="1 6" id="KW-0597">Phosphoprotein</keyword>
<keyword evidence="4 7" id="KW-0238">DNA-binding</keyword>
<name>A0A285NUD8_9AQUI</name>
<dbReference type="Proteomes" id="UP000218627">
    <property type="component" value="Unassembled WGS sequence"/>
</dbReference>
<accession>A0A285NUD8</accession>
<sequence length="224" mass="25943">MRVLLVEDDVYLAEMIKEGLRHSGYSVIWVKDGFSAMRSAMEEDYDLILLDIMLPKFDGIKVLKRIREVKDVPIIMITAKSQLEDKIEGLFAGADDYITKPFSFKELLARINAVLRRCKREEKEVIKIGELIINPKSYEVYYKGRSIRLTNREFKLLKVLAEHAGEVLSREKLFAKVWGSTYGENSNVVDVYIKNLRKKLEDKPPRLIHTVRGMGYMLKPQDVS</sequence>
<dbReference type="OrthoDB" id="9790454at2"/>
<dbReference type="PROSITE" id="PS50110">
    <property type="entry name" value="RESPONSE_REGULATORY"/>
    <property type="match status" value="1"/>
</dbReference>
<dbReference type="CDD" id="cd17574">
    <property type="entry name" value="REC_OmpR"/>
    <property type="match status" value="1"/>
</dbReference>
<evidence type="ECO:0000256" key="6">
    <source>
        <dbReference type="PROSITE-ProRule" id="PRU00169"/>
    </source>
</evidence>
<dbReference type="Gene3D" id="1.10.10.10">
    <property type="entry name" value="Winged helix-like DNA-binding domain superfamily/Winged helix DNA-binding domain"/>
    <property type="match status" value="1"/>
</dbReference>
<keyword evidence="2" id="KW-0902">Two-component regulatory system</keyword>
<dbReference type="InterPro" id="IPR011006">
    <property type="entry name" value="CheY-like_superfamily"/>
</dbReference>
<keyword evidence="5" id="KW-0804">Transcription</keyword>
<evidence type="ECO:0000313" key="10">
    <source>
        <dbReference type="EMBL" id="SNZ13049.1"/>
    </source>
</evidence>
<evidence type="ECO:0000256" key="2">
    <source>
        <dbReference type="ARBA" id="ARBA00023012"/>
    </source>
</evidence>
<proteinExistence type="predicted"/>
<evidence type="ECO:0000256" key="5">
    <source>
        <dbReference type="ARBA" id="ARBA00023163"/>
    </source>
</evidence>
<dbReference type="SMART" id="SM00448">
    <property type="entry name" value="REC"/>
    <property type="match status" value="1"/>
</dbReference>
<evidence type="ECO:0000259" key="9">
    <source>
        <dbReference type="PROSITE" id="PS51755"/>
    </source>
</evidence>
<dbReference type="GO" id="GO:0000976">
    <property type="term" value="F:transcription cis-regulatory region binding"/>
    <property type="evidence" value="ECO:0007669"/>
    <property type="project" value="TreeGrafter"/>
</dbReference>
<organism evidence="10 11">
    <name type="scientific">Hydrogenobacter hydrogenophilus</name>
    <dbReference type="NCBI Taxonomy" id="35835"/>
    <lineage>
        <taxon>Bacteria</taxon>
        <taxon>Pseudomonadati</taxon>
        <taxon>Aquificota</taxon>
        <taxon>Aquificia</taxon>
        <taxon>Aquificales</taxon>
        <taxon>Aquificaceae</taxon>
        <taxon>Hydrogenobacter</taxon>
    </lineage>
</organism>
<dbReference type="FunFam" id="3.40.50.2300:FF:000001">
    <property type="entry name" value="DNA-binding response regulator PhoB"/>
    <property type="match status" value="1"/>
</dbReference>
<dbReference type="SUPFAM" id="SSF52172">
    <property type="entry name" value="CheY-like"/>
    <property type="match status" value="1"/>
</dbReference>
<feature type="DNA-binding region" description="OmpR/PhoB-type" evidence="7">
    <location>
        <begin position="123"/>
        <end position="220"/>
    </location>
</feature>
<dbReference type="AlphaFoldDB" id="A0A285NUD8"/>
<dbReference type="CDD" id="cd00383">
    <property type="entry name" value="trans_reg_C"/>
    <property type="match status" value="1"/>
</dbReference>
<dbReference type="EMBL" id="OBEN01000002">
    <property type="protein sequence ID" value="SNZ13049.1"/>
    <property type="molecule type" value="Genomic_DNA"/>
</dbReference>
<dbReference type="SMART" id="SM00862">
    <property type="entry name" value="Trans_reg_C"/>
    <property type="match status" value="1"/>
</dbReference>
<dbReference type="InterPro" id="IPR036388">
    <property type="entry name" value="WH-like_DNA-bd_sf"/>
</dbReference>
<dbReference type="GO" id="GO:0000156">
    <property type="term" value="F:phosphorelay response regulator activity"/>
    <property type="evidence" value="ECO:0007669"/>
    <property type="project" value="TreeGrafter"/>
</dbReference>
<gene>
    <name evidence="10" type="ORF">SAMN06265353_0601</name>
</gene>
<dbReference type="Pfam" id="PF00486">
    <property type="entry name" value="Trans_reg_C"/>
    <property type="match status" value="1"/>
</dbReference>
<dbReference type="FunFam" id="1.10.10.10:FF:000005">
    <property type="entry name" value="Two-component system response regulator"/>
    <property type="match status" value="1"/>
</dbReference>
<dbReference type="InterPro" id="IPR039420">
    <property type="entry name" value="WalR-like"/>
</dbReference>
<evidence type="ECO:0000256" key="7">
    <source>
        <dbReference type="PROSITE-ProRule" id="PRU01091"/>
    </source>
</evidence>
<dbReference type="Gene3D" id="6.10.250.690">
    <property type="match status" value="1"/>
</dbReference>
<dbReference type="InterPro" id="IPR001789">
    <property type="entry name" value="Sig_transdc_resp-reg_receiver"/>
</dbReference>
<dbReference type="RefSeq" id="WP_096600971.1">
    <property type="nucleotide sequence ID" value="NZ_OBEN01000002.1"/>
</dbReference>
<feature type="domain" description="OmpR/PhoB-type" evidence="9">
    <location>
        <begin position="123"/>
        <end position="220"/>
    </location>
</feature>
<dbReference type="GO" id="GO:0005829">
    <property type="term" value="C:cytosol"/>
    <property type="evidence" value="ECO:0007669"/>
    <property type="project" value="TreeGrafter"/>
</dbReference>
<keyword evidence="11" id="KW-1185">Reference proteome</keyword>
<evidence type="ECO:0000256" key="1">
    <source>
        <dbReference type="ARBA" id="ARBA00022553"/>
    </source>
</evidence>
<evidence type="ECO:0000313" key="11">
    <source>
        <dbReference type="Proteomes" id="UP000218627"/>
    </source>
</evidence>
<dbReference type="Gene3D" id="3.40.50.2300">
    <property type="match status" value="1"/>
</dbReference>